<dbReference type="Proteomes" id="UP000266841">
    <property type="component" value="Unassembled WGS sequence"/>
</dbReference>
<gene>
    <name evidence="2" type="ORF">THAOC_17904</name>
</gene>
<dbReference type="EMBL" id="AGNL01019786">
    <property type="protein sequence ID" value="EJK61584.1"/>
    <property type="molecule type" value="Genomic_DNA"/>
</dbReference>
<evidence type="ECO:0000256" key="1">
    <source>
        <dbReference type="SAM" id="MobiDB-lite"/>
    </source>
</evidence>
<keyword evidence="3" id="KW-1185">Reference proteome</keyword>
<evidence type="ECO:0000313" key="3">
    <source>
        <dbReference type="Proteomes" id="UP000266841"/>
    </source>
</evidence>
<sequence length="205" mass="21882">MVGEPEAKVRLRRLDVVVSCIEWSKARRLEGIPTDTNHQPPKHNAQVRGIVRADPQGRPRSRLICPPRGTPRSQGTPGGYGGFPAERTEPLLPPPWSVPISPRGTEETRRGSAPSLPLDNRPPSGRLGVGPAPGEAGGRSPVARSCLAQGRRTATPCPVSSFELDDRGFGGRRVSAREDRPPPRDLSHPLGGPARASPNPPAAKL</sequence>
<dbReference type="AlphaFoldDB" id="K0S9J0"/>
<feature type="compositionally biased region" description="Basic and acidic residues" evidence="1">
    <location>
        <begin position="164"/>
        <end position="187"/>
    </location>
</feature>
<name>K0S9J0_THAOC</name>
<reference evidence="2 3" key="1">
    <citation type="journal article" date="2012" name="Genome Biol.">
        <title>Genome and low-iron response of an oceanic diatom adapted to chronic iron limitation.</title>
        <authorList>
            <person name="Lommer M."/>
            <person name="Specht M."/>
            <person name="Roy A.S."/>
            <person name="Kraemer L."/>
            <person name="Andreson R."/>
            <person name="Gutowska M.A."/>
            <person name="Wolf J."/>
            <person name="Bergner S.V."/>
            <person name="Schilhabel M.B."/>
            <person name="Klostermeier U.C."/>
            <person name="Beiko R.G."/>
            <person name="Rosenstiel P."/>
            <person name="Hippler M."/>
            <person name="Laroche J."/>
        </authorList>
    </citation>
    <scope>NUCLEOTIDE SEQUENCE [LARGE SCALE GENOMIC DNA]</scope>
    <source>
        <strain evidence="2 3">CCMP1005</strain>
    </source>
</reference>
<feature type="region of interest" description="Disordered" evidence="1">
    <location>
        <begin position="31"/>
        <end position="205"/>
    </location>
</feature>
<evidence type="ECO:0000313" key="2">
    <source>
        <dbReference type="EMBL" id="EJK61584.1"/>
    </source>
</evidence>
<organism evidence="2 3">
    <name type="scientific">Thalassiosira oceanica</name>
    <name type="common">Marine diatom</name>
    <dbReference type="NCBI Taxonomy" id="159749"/>
    <lineage>
        <taxon>Eukaryota</taxon>
        <taxon>Sar</taxon>
        <taxon>Stramenopiles</taxon>
        <taxon>Ochrophyta</taxon>
        <taxon>Bacillariophyta</taxon>
        <taxon>Coscinodiscophyceae</taxon>
        <taxon>Thalassiosirophycidae</taxon>
        <taxon>Thalassiosirales</taxon>
        <taxon>Thalassiosiraceae</taxon>
        <taxon>Thalassiosira</taxon>
    </lineage>
</organism>
<proteinExistence type="predicted"/>
<protein>
    <submittedName>
        <fullName evidence="2">Uncharacterized protein</fullName>
    </submittedName>
</protein>
<accession>K0S9J0</accession>
<comment type="caution">
    <text evidence="2">The sequence shown here is derived from an EMBL/GenBank/DDBJ whole genome shotgun (WGS) entry which is preliminary data.</text>
</comment>